<feature type="transmembrane region" description="Helical" evidence="1">
    <location>
        <begin position="80"/>
        <end position="101"/>
    </location>
</feature>
<keyword evidence="1" id="KW-1133">Transmembrane helix</keyword>
<protein>
    <submittedName>
        <fullName evidence="2">Uncharacterized protein</fullName>
    </submittedName>
</protein>
<dbReference type="eggNOG" id="ENOG5033B92">
    <property type="taxonomic scope" value="Bacteria"/>
</dbReference>
<gene>
    <name evidence="2" type="ordered locus">Psta_4211</name>
</gene>
<organism evidence="2 3">
    <name type="scientific">Pirellula staleyi (strain ATCC 27377 / DSM 6068 / ICPB 4128)</name>
    <name type="common">Pirella staleyi</name>
    <dbReference type="NCBI Taxonomy" id="530564"/>
    <lineage>
        <taxon>Bacteria</taxon>
        <taxon>Pseudomonadati</taxon>
        <taxon>Planctomycetota</taxon>
        <taxon>Planctomycetia</taxon>
        <taxon>Pirellulales</taxon>
        <taxon>Pirellulaceae</taxon>
        <taxon>Pirellula</taxon>
    </lineage>
</organism>
<dbReference type="Proteomes" id="UP000001887">
    <property type="component" value="Chromosome"/>
</dbReference>
<accession>D2R410</accession>
<reference evidence="2 3" key="1">
    <citation type="journal article" date="2009" name="Stand. Genomic Sci.">
        <title>Complete genome sequence of Pirellula staleyi type strain (ATCC 27377).</title>
        <authorList>
            <person name="Clum A."/>
            <person name="Tindall B.J."/>
            <person name="Sikorski J."/>
            <person name="Ivanova N."/>
            <person name="Mavrommatis K."/>
            <person name="Lucas S."/>
            <person name="Glavina del Rio T."/>
            <person name="Nolan M."/>
            <person name="Chen F."/>
            <person name="Tice H."/>
            <person name="Pitluck S."/>
            <person name="Cheng J.F."/>
            <person name="Chertkov O."/>
            <person name="Brettin T."/>
            <person name="Han C."/>
            <person name="Detter J.C."/>
            <person name="Kuske C."/>
            <person name="Bruce D."/>
            <person name="Goodwin L."/>
            <person name="Ovchinikova G."/>
            <person name="Pati A."/>
            <person name="Mikhailova N."/>
            <person name="Chen A."/>
            <person name="Palaniappan K."/>
            <person name="Land M."/>
            <person name="Hauser L."/>
            <person name="Chang Y.J."/>
            <person name="Jeffries C.D."/>
            <person name="Chain P."/>
            <person name="Rohde M."/>
            <person name="Goker M."/>
            <person name="Bristow J."/>
            <person name="Eisen J.A."/>
            <person name="Markowitz V."/>
            <person name="Hugenholtz P."/>
            <person name="Kyrpides N.C."/>
            <person name="Klenk H.P."/>
            <person name="Lapidus A."/>
        </authorList>
    </citation>
    <scope>NUCLEOTIDE SEQUENCE [LARGE SCALE GENOMIC DNA]</scope>
    <source>
        <strain evidence="3">ATCC 27377 / DSM 6068 / ICPB 4128</strain>
    </source>
</reference>
<keyword evidence="1" id="KW-0812">Transmembrane</keyword>
<dbReference type="AlphaFoldDB" id="D2R410"/>
<dbReference type="OrthoDB" id="288677at2"/>
<sequence length="132" mass="13925">MSNPFDASVPAPAEPVAKPLSTPEEVYGFAGELLAAGADQTTIYQTLLSRGVDSAQAGQVASEMMEAKLEAIRSQGWRDAIWGAVWCFGGLAVTAFSYMAAQGGGRYVLAWGAVIFGGIQMMRGLYNVVTAR</sequence>
<dbReference type="EMBL" id="CP001848">
    <property type="protein sequence ID" value="ADB18859.1"/>
    <property type="molecule type" value="Genomic_DNA"/>
</dbReference>
<keyword evidence="3" id="KW-1185">Reference proteome</keyword>
<evidence type="ECO:0000256" key="1">
    <source>
        <dbReference type="SAM" id="Phobius"/>
    </source>
</evidence>
<evidence type="ECO:0000313" key="2">
    <source>
        <dbReference type="EMBL" id="ADB18859.1"/>
    </source>
</evidence>
<proteinExistence type="predicted"/>
<dbReference type="STRING" id="530564.Psta_4211"/>
<evidence type="ECO:0000313" key="3">
    <source>
        <dbReference type="Proteomes" id="UP000001887"/>
    </source>
</evidence>
<dbReference type="HOGENOM" id="CLU_1915114_0_0_0"/>
<keyword evidence="1" id="KW-0472">Membrane</keyword>
<name>D2R410_PIRSD</name>
<feature type="transmembrane region" description="Helical" evidence="1">
    <location>
        <begin position="107"/>
        <end position="126"/>
    </location>
</feature>
<dbReference type="KEGG" id="psl:Psta_4211"/>